<feature type="compositionally biased region" description="Polar residues" evidence="1">
    <location>
        <begin position="166"/>
        <end position="176"/>
    </location>
</feature>
<dbReference type="EMBL" id="CM031820">
    <property type="protein sequence ID" value="KAG6633655.1"/>
    <property type="molecule type" value="Genomic_DNA"/>
</dbReference>
<name>A0A8T1NTC3_CARIL</name>
<accession>A0A8T1NTC3</accession>
<comment type="caution">
    <text evidence="2">The sequence shown here is derived from an EMBL/GenBank/DDBJ whole genome shotgun (WGS) entry which is preliminary data.</text>
</comment>
<proteinExistence type="predicted"/>
<reference evidence="2" key="1">
    <citation type="submission" date="2020-12" db="EMBL/GenBank/DDBJ databases">
        <title>WGS assembly of Carya illinoinensis cv. Pawnee.</title>
        <authorList>
            <person name="Platts A."/>
            <person name="Shu S."/>
            <person name="Wright S."/>
            <person name="Barry K."/>
            <person name="Edger P."/>
            <person name="Pires J.C."/>
            <person name="Schmutz J."/>
        </authorList>
    </citation>
    <scope>NUCLEOTIDE SEQUENCE</scope>
    <source>
        <tissue evidence="2">Leaf</tissue>
    </source>
</reference>
<protein>
    <submittedName>
        <fullName evidence="2">Uncharacterized protein</fullName>
    </submittedName>
</protein>
<feature type="region of interest" description="Disordered" evidence="1">
    <location>
        <begin position="162"/>
        <end position="187"/>
    </location>
</feature>
<evidence type="ECO:0000313" key="3">
    <source>
        <dbReference type="Proteomes" id="UP000811609"/>
    </source>
</evidence>
<feature type="compositionally biased region" description="Low complexity" evidence="1">
    <location>
        <begin position="92"/>
        <end position="103"/>
    </location>
</feature>
<dbReference type="PANTHER" id="PTHR34190">
    <property type="entry name" value="EXPRESSED PROTEIN"/>
    <property type="match status" value="1"/>
</dbReference>
<dbReference type="AlphaFoldDB" id="A0A8T1NTC3"/>
<evidence type="ECO:0000313" key="2">
    <source>
        <dbReference type="EMBL" id="KAG6633655.1"/>
    </source>
</evidence>
<feature type="region of interest" description="Disordered" evidence="1">
    <location>
        <begin position="92"/>
        <end position="111"/>
    </location>
</feature>
<gene>
    <name evidence="2" type="ORF">CIPAW_12G063600</name>
</gene>
<keyword evidence="3" id="KW-1185">Reference proteome</keyword>
<organism evidence="2 3">
    <name type="scientific">Carya illinoinensis</name>
    <name type="common">Pecan</name>
    <dbReference type="NCBI Taxonomy" id="32201"/>
    <lineage>
        <taxon>Eukaryota</taxon>
        <taxon>Viridiplantae</taxon>
        <taxon>Streptophyta</taxon>
        <taxon>Embryophyta</taxon>
        <taxon>Tracheophyta</taxon>
        <taxon>Spermatophyta</taxon>
        <taxon>Magnoliopsida</taxon>
        <taxon>eudicotyledons</taxon>
        <taxon>Gunneridae</taxon>
        <taxon>Pentapetalae</taxon>
        <taxon>rosids</taxon>
        <taxon>fabids</taxon>
        <taxon>Fagales</taxon>
        <taxon>Juglandaceae</taxon>
        <taxon>Carya</taxon>
    </lineage>
</organism>
<dbReference type="PANTHER" id="PTHR34190:SF3">
    <property type="entry name" value="MICROSPORE-SPECIFIC PROMOTER 2"/>
    <property type="match status" value="1"/>
</dbReference>
<evidence type="ECO:0000256" key="1">
    <source>
        <dbReference type="SAM" id="MobiDB-lite"/>
    </source>
</evidence>
<dbReference type="Proteomes" id="UP000811609">
    <property type="component" value="Chromosome 12"/>
</dbReference>
<sequence length="202" mass="22668">MEDGRQSCSSMAMSLVSRLDHLDFMMKYLERKQRIRPIWRSNDSLLLEQAGLQRECIPMDLAVKEAGFKGLLSDRVAFLERRLSQLCLEMQSSSSSGSSSHDSTQTLADTSSLGFKEETPCSLPTVNINPNIHAHRPVSHDASVNRLEIQRKPHGVPEKLKIASPYTKQHLGNSRPNKNKKKCQSQKKGISANWPLLKILGC</sequence>